<dbReference type="Pfam" id="PF08453">
    <property type="entry name" value="Peptidase_M9_N"/>
    <property type="match status" value="1"/>
</dbReference>
<dbReference type="GO" id="GO:0004222">
    <property type="term" value="F:metalloendopeptidase activity"/>
    <property type="evidence" value="ECO:0007669"/>
    <property type="project" value="UniProtKB-EC"/>
</dbReference>
<keyword evidence="12" id="KW-0106">Calcium</keyword>
<evidence type="ECO:0000256" key="11">
    <source>
        <dbReference type="ARBA" id="ARBA00022833"/>
    </source>
</evidence>
<dbReference type="Gene3D" id="3.30.980.50">
    <property type="match status" value="2"/>
</dbReference>
<sequence>MEYKKHAKYIAGTLICSFGVTTIQSPILSHAMDSKNAKNINMFNNNDKEVRNTTTQNNKDKADRLTAEEASVHKKVKIMGKQSIDNVKKDKKSINYTMADLNKMSNEELVNTLEKVNWYNITDLFQYNKDAQEFYGNREKFDFLIKTLEQKGTKYTSQNDEGIPTFVEVIRAGFYLGFYNEGLSYIYELEMREKCLPAMIAIQKNPNFKLGENGQNEVIKSLGMLIGNSAVSVDVVNNMIPVFEQYNQDLKNNMNNFAKSDIIYNIMKGVEYRLNAYAYDSKLQPEETQFAKKIDKYIDIVSDYISNKPENDSEEWFIECGMYYTSKLYKFHSKPKQIHAKMDKVLEINEEMSWLYLKAVDLIEWYMGGTLSDGTPVNSKEIKEKAKKYYLPNEYKFEDDKIVIKTGDKVTAEKVERLYWATKEVQSQFFKIIGSDKALEVGHADDILTVVVYNSPKEYKMNQILYGYSTDNGGMYIEGEGTFYTYERTPQESIYSLEELFRHEYTHYLQSRYLIEGYFGTGDFYQDKDWRITWFEEGSAEFWAGATRTDNVIPRKSMVSGISKNPSDRFTVDKLMHSKYGSWDFYNYGFAFVDFIYRERPEIFEKFTDLMITNNVAGYDKYVEELSKDVELNKGYQAYMQKLVDNYDNLTIPFVSDNYLKEHPSRDISKIKDDIDKTIKLKNSKVETNKKATLNKYKVSGKRGKSAIESEKSPLFNTYTFSGVFEGGKSNGRTNDNKEMGEILNTTLKNLEQIDWSGYETVNAYHTDYKVNENGNYEFRIVFTGILPKGSQEVGNDDTFETANGPIKINTNYSGDLSDTDNKDYYYFNLDNPSNINITLENLDNKGISWQLFHESDLNNHVAYPTTSGEILKGDYNATKPGKYYILVYNHDKLNANYNLKVNFENNNDDGIEKEDNNSFDKANPFNINQLVKGELDNIKDTSDYFKFELKEDAQLDISLEKTEGDGVNWLLFKDSDLENYIASPTEAIDNKLNGKVDLKVGTYYLEVYGYGSSPVKYNFKVTPN</sequence>
<comment type="similarity">
    <text evidence="16">Belongs to the peptidase M9B family. Collagenase subfamily.</text>
</comment>
<feature type="domain" description="Peptidase M9 collagenase N-terminal" evidence="21">
    <location>
        <begin position="96"/>
        <end position="276"/>
    </location>
</feature>
<keyword evidence="14" id="KW-0482">Metalloprotease</keyword>
<keyword evidence="9" id="KW-0732">Signal</keyword>
<evidence type="ECO:0000256" key="10">
    <source>
        <dbReference type="ARBA" id="ARBA00022801"/>
    </source>
</evidence>
<evidence type="ECO:0000256" key="4">
    <source>
        <dbReference type="ARBA" id="ARBA00004613"/>
    </source>
</evidence>
<evidence type="ECO:0000259" key="20">
    <source>
        <dbReference type="Pfam" id="PF04151"/>
    </source>
</evidence>
<keyword evidence="11" id="KW-0862">Zinc</keyword>
<dbReference type="OrthoDB" id="9798386at2"/>
<keyword evidence="6" id="KW-0964">Secreted</keyword>
<feature type="domain" description="Collagenase ColG-like catalytic helper subdomain" evidence="22">
    <location>
        <begin position="706"/>
        <end position="789"/>
    </location>
</feature>
<dbReference type="InterPro" id="IPR002169">
    <property type="entry name" value="Peptidase_M9A/M9B"/>
</dbReference>
<evidence type="ECO:0000256" key="13">
    <source>
        <dbReference type="ARBA" id="ARBA00023026"/>
    </source>
</evidence>
<dbReference type="InterPro" id="IPR007280">
    <property type="entry name" value="Peptidase_C_arc/bac"/>
</dbReference>
<dbReference type="GO" id="GO:0006508">
    <property type="term" value="P:proteolysis"/>
    <property type="evidence" value="ECO:0007669"/>
    <property type="project" value="UniProtKB-KW"/>
</dbReference>
<evidence type="ECO:0000256" key="15">
    <source>
        <dbReference type="ARBA" id="ARBA00023145"/>
    </source>
</evidence>
<evidence type="ECO:0000256" key="9">
    <source>
        <dbReference type="ARBA" id="ARBA00022729"/>
    </source>
</evidence>
<accession>A0A0C7QHQ6</accession>
<evidence type="ECO:0000313" key="24">
    <source>
        <dbReference type="Proteomes" id="UP000049127"/>
    </source>
</evidence>
<dbReference type="EC" id="3.4.24.3" evidence="5"/>
<evidence type="ECO:0000256" key="2">
    <source>
        <dbReference type="ARBA" id="ARBA00001913"/>
    </source>
</evidence>
<dbReference type="RefSeq" id="WP_055341465.1">
    <property type="nucleotide sequence ID" value="NZ_CEKZ01000003.1"/>
</dbReference>
<evidence type="ECO:0000259" key="22">
    <source>
        <dbReference type="Pfam" id="PF18496"/>
    </source>
</evidence>
<dbReference type="Pfam" id="PF04151">
    <property type="entry name" value="PPC"/>
    <property type="match status" value="2"/>
</dbReference>
<evidence type="ECO:0000256" key="1">
    <source>
        <dbReference type="ARBA" id="ARBA00000424"/>
    </source>
</evidence>
<dbReference type="Pfam" id="PF01752">
    <property type="entry name" value="Peptidase_M9"/>
    <property type="match status" value="1"/>
</dbReference>
<keyword evidence="8" id="KW-0479">Metal-binding</keyword>
<evidence type="ECO:0000256" key="19">
    <source>
        <dbReference type="SAM" id="MobiDB-lite"/>
    </source>
</evidence>
<dbReference type="EMBL" id="CEKZ01000003">
    <property type="protein sequence ID" value="CEQ02921.1"/>
    <property type="molecule type" value="Genomic_DNA"/>
</dbReference>
<gene>
    <name evidence="23" type="primary">colA</name>
    <name evidence="23" type="ORF">R28058_06541</name>
</gene>
<keyword evidence="10 23" id="KW-0378">Hydrolase</keyword>
<name>A0A0C7QHQ6_PARSO</name>
<dbReference type="AlphaFoldDB" id="A0A0C7QHQ6"/>
<comment type="cofactor">
    <cofactor evidence="3">
        <name>Zn(2+)</name>
        <dbReference type="ChEBI" id="CHEBI:29105"/>
    </cofactor>
</comment>
<evidence type="ECO:0000256" key="17">
    <source>
        <dbReference type="ARBA" id="ARBA00034362"/>
    </source>
</evidence>
<dbReference type="GO" id="GO:0005576">
    <property type="term" value="C:extracellular region"/>
    <property type="evidence" value="ECO:0007669"/>
    <property type="project" value="UniProtKB-SubCell"/>
</dbReference>
<proteinExistence type="inferred from homology"/>
<feature type="region of interest" description="Disordered" evidence="19">
    <location>
        <begin position="47"/>
        <end position="66"/>
    </location>
</feature>
<dbReference type="Pfam" id="PF18496">
    <property type="entry name" value="ColG_sub"/>
    <property type="match status" value="1"/>
</dbReference>
<dbReference type="InterPro" id="IPR041379">
    <property type="entry name" value="ColG_subdomain"/>
</dbReference>
<dbReference type="PRINTS" id="PR00931">
    <property type="entry name" value="MICOLLPTASE"/>
</dbReference>
<dbReference type="GO" id="GO:0008270">
    <property type="term" value="F:zinc ion binding"/>
    <property type="evidence" value="ECO:0007669"/>
    <property type="project" value="InterPro"/>
</dbReference>
<evidence type="ECO:0000256" key="14">
    <source>
        <dbReference type="ARBA" id="ARBA00023049"/>
    </source>
</evidence>
<evidence type="ECO:0000313" key="23">
    <source>
        <dbReference type="EMBL" id="CEQ02921.1"/>
    </source>
</evidence>
<dbReference type="SUPFAM" id="SSF89260">
    <property type="entry name" value="Collagen-binding domain"/>
    <property type="match status" value="2"/>
</dbReference>
<keyword evidence="13" id="KW-0843">Virulence</keyword>
<evidence type="ECO:0000256" key="12">
    <source>
        <dbReference type="ARBA" id="ARBA00022837"/>
    </source>
</evidence>
<dbReference type="Gene3D" id="1.10.390.20">
    <property type="match status" value="1"/>
</dbReference>
<dbReference type="PANTHER" id="PTHR13062">
    <property type="entry name" value="COLLAGENASE"/>
    <property type="match status" value="1"/>
</dbReference>
<dbReference type="Proteomes" id="UP000049127">
    <property type="component" value="Unassembled WGS sequence"/>
</dbReference>
<feature type="domain" description="Peptidase C-terminal archaeal/bacterial" evidence="20">
    <location>
        <begin position="942"/>
        <end position="1010"/>
    </location>
</feature>
<dbReference type="Gene3D" id="2.60.120.380">
    <property type="match status" value="2"/>
</dbReference>
<reference evidence="23 24" key="1">
    <citation type="submission" date="2015-01" db="EMBL/GenBank/DDBJ databases">
        <authorList>
            <person name="Aslett A.Martin."/>
            <person name="De Silva Nishadi"/>
        </authorList>
    </citation>
    <scope>NUCLEOTIDE SEQUENCE [LARGE SCALE GENOMIC DNA]</scope>
    <source>
        <strain evidence="23 24">R28058</strain>
    </source>
</reference>
<dbReference type="PANTHER" id="PTHR13062:SF9">
    <property type="entry name" value="MICROBIAL COLLAGENASE"/>
    <property type="match status" value="1"/>
</dbReference>
<keyword evidence="7" id="KW-0645">Protease</keyword>
<evidence type="ECO:0000256" key="8">
    <source>
        <dbReference type="ARBA" id="ARBA00022723"/>
    </source>
</evidence>
<comment type="subcellular location">
    <subcellularLocation>
        <location evidence="4">Secreted</location>
    </subcellularLocation>
</comment>
<evidence type="ECO:0000256" key="18">
    <source>
        <dbReference type="PIRSR" id="PIRSR602169-1"/>
    </source>
</evidence>
<comment type="cofactor">
    <cofactor evidence="2">
        <name>Ca(2+)</name>
        <dbReference type="ChEBI" id="CHEBI:29108"/>
    </cofactor>
</comment>
<dbReference type="InterPro" id="IPR013661">
    <property type="entry name" value="Peptidase_M9_N_dom"/>
</dbReference>
<protein>
    <recommendedName>
        <fullName evidence="5">microbial collagenase</fullName>
        <ecNumber evidence="5">3.4.24.3</ecNumber>
    </recommendedName>
    <alternativeName>
        <fullName evidence="17">Microbial collagenase</fullName>
    </alternativeName>
</protein>
<evidence type="ECO:0000256" key="3">
    <source>
        <dbReference type="ARBA" id="ARBA00001947"/>
    </source>
</evidence>
<evidence type="ECO:0000256" key="7">
    <source>
        <dbReference type="ARBA" id="ARBA00022670"/>
    </source>
</evidence>
<evidence type="ECO:0000256" key="6">
    <source>
        <dbReference type="ARBA" id="ARBA00022525"/>
    </source>
</evidence>
<keyword evidence="15" id="KW-0865">Zymogen</keyword>
<comment type="catalytic activity">
    <reaction evidence="1">
        <text>Digestion of native collagen in the triple helical region at Xaa-|-Gly bonds. With synthetic peptides, a preference is shown for Gly at P3 and P1', Pro and Ala at P2 and P2', and hydroxyproline, Ala or Arg at P3'.</text>
        <dbReference type="EC" id="3.4.24.3"/>
    </reaction>
</comment>
<feature type="active site" evidence="18">
    <location>
        <position position="504"/>
    </location>
</feature>
<evidence type="ECO:0000259" key="21">
    <source>
        <dbReference type="Pfam" id="PF08453"/>
    </source>
</evidence>
<evidence type="ECO:0000256" key="16">
    <source>
        <dbReference type="ARBA" id="ARBA00034318"/>
    </source>
</evidence>
<feature type="domain" description="Peptidase C-terminal archaeal/bacterial" evidence="20">
    <location>
        <begin position="824"/>
        <end position="889"/>
    </location>
</feature>
<evidence type="ECO:0000256" key="5">
    <source>
        <dbReference type="ARBA" id="ARBA00012653"/>
    </source>
</evidence>
<organism evidence="23 24">
    <name type="scientific">Paraclostridium sordellii</name>
    <name type="common">Clostridium sordellii</name>
    <dbReference type="NCBI Taxonomy" id="1505"/>
    <lineage>
        <taxon>Bacteria</taxon>
        <taxon>Bacillati</taxon>
        <taxon>Bacillota</taxon>
        <taxon>Clostridia</taxon>
        <taxon>Peptostreptococcales</taxon>
        <taxon>Peptostreptococcaceae</taxon>
        <taxon>Paraclostridium</taxon>
    </lineage>
</organism>
<dbReference type="Gene3D" id="3.40.30.160">
    <property type="entry name" value="Collagenase ColT, N-terminal domain"/>
    <property type="match status" value="1"/>
</dbReference>